<reference evidence="14 15" key="1">
    <citation type="journal article" date="2014" name="Nat. Genet.">
        <title>Whole-genome sequence of a flatfish provides insights into ZW sex chromosome evolution and adaptation to a benthic lifestyle.</title>
        <authorList>
            <person name="Chen S."/>
            <person name="Zhang G."/>
            <person name="Shao C."/>
            <person name="Huang Q."/>
            <person name="Liu G."/>
            <person name="Zhang P."/>
            <person name="Song W."/>
            <person name="An N."/>
            <person name="Chalopin D."/>
            <person name="Volff J.N."/>
            <person name="Hong Y."/>
            <person name="Li Q."/>
            <person name="Sha Z."/>
            <person name="Zhou H."/>
            <person name="Xie M."/>
            <person name="Yu Q."/>
            <person name="Liu Y."/>
            <person name="Xiang H."/>
            <person name="Wang N."/>
            <person name="Wu K."/>
            <person name="Yang C."/>
            <person name="Zhou Q."/>
            <person name="Liao X."/>
            <person name="Yang L."/>
            <person name="Hu Q."/>
            <person name="Zhang J."/>
            <person name="Meng L."/>
            <person name="Jin L."/>
            <person name="Tian Y."/>
            <person name="Lian J."/>
            <person name="Yang J."/>
            <person name="Miao G."/>
            <person name="Liu S."/>
            <person name="Liang Z."/>
            <person name="Yan F."/>
            <person name="Li Y."/>
            <person name="Sun B."/>
            <person name="Zhang H."/>
            <person name="Zhang J."/>
            <person name="Zhu Y."/>
            <person name="Du M."/>
            <person name="Zhao Y."/>
            <person name="Schartl M."/>
            <person name="Tang Q."/>
            <person name="Wang J."/>
        </authorList>
    </citation>
    <scope>NUCLEOTIDE SEQUENCE</scope>
</reference>
<evidence type="ECO:0000256" key="10">
    <source>
        <dbReference type="ARBA" id="ARBA00023273"/>
    </source>
</evidence>
<keyword evidence="12" id="KW-1133">Transmembrane helix</keyword>
<feature type="region of interest" description="Disordered" evidence="11">
    <location>
        <begin position="1"/>
        <end position="38"/>
    </location>
</feature>
<dbReference type="PANTHER" id="PTHR12199:SF4">
    <property type="entry name" value="INTERPHOTORECEPTOR MATRIX PROTEOGLYCAN 2"/>
    <property type="match status" value="1"/>
</dbReference>
<dbReference type="STRING" id="244447.ENSCSEP00000013951"/>
<evidence type="ECO:0000256" key="1">
    <source>
        <dbReference type="ARBA" id="ARBA00004437"/>
    </source>
</evidence>
<comment type="subcellular location">
    <subcellularLocation>
        <location evidence="2">Cell projection</location>
        <location evidence="2">Cilium</location>
        <location evidence="2">Photoreceptor outer segment</location>
    </subcellularLocation>
    <subcellularLocation>
        <location evidence="1">Photoreceptor inner segment</location>
    </subcellularLocation>
    <subcellularLocation>
        <location evidence="3">Secreted</location>
        <location evidence="3">Extracellular space</location>
        <location evidence="3">Extracellular matrix</location>
        <location evidence="3">Interphotoreceptor matrix</location>
    </subcellularLocation>
</comment>
<feature type="compositionally biased region" description="Polar residues" evidence="11">
    <location>
        <begin position="54"/>
        <end position="69"/>
    </location>
</feature>
<evidence type="ECO:0000256" key="2">
    <source>
        <dbReference type="ARBA" id="ARBA00004504"/>
    </source>
</evidence>
<accession>A0A3P8VL50</accession>
<dbReference type="SUPFAM" id="SSF82671">
    <property type="entry name" value="SEA domain"/>
    <property type="match status" value="2"/>
</dbReference>
<feature type="region of interest" description="Disordered" evidence="11">
    <location>
        <begin position="894"/>
        <end position="963"/>
    </location>
</feature>
<evidence type="ECO:0000256" key="12">
    <source>
        <dbReference type="SAM" id="Phobius"/>
    </source>
</evidence>
<feature type="domain" description="SEA" evidence="13">
    <location>
        <begin position="1397"/>
        <end position="1510"/>
    </location>
</feature>
<evidence type="ECO:0000256" key="4">
    <source>
        <dbReference type="ARBA" id="ARBA00022525"/>
    </source>
</evidence>
<dbReference type="PROSITE" id="PS50024">
    <property type="entry name" value="SEA"/>
    <property type="match status" value="2"/>
</dbReference>
<dbReference type="GO" id="GO:0033165">
    <property type="term" value="C:interphotoreceptor matrix"/>
    <property type="evidence" value="ECO:0007669"/>
    <property type="project" value="UniProtKB-SubCell"/>
</dbReference>
<keyword evidence="10" id="KW-0966">Cell projection</keyword>
<feature type="compositionally biased region" description="Pro residues" evidence="11">
    <location>
        <begin position="13"/>
        <end position="24"/>
    </location>
</feature>
<feature type="region of interest" description="Disordered" evidence="11">
    <location>
        <begin position="1264"/>
        <end position="1286"/>
    </location>
</feature>
<evidence type="ECO:0000256" key="5">
    <source>
        <dbReference type="ARBA" id="ARBA00022530"/>
    </source>
</evidence>
<evidence type="ECO:0000313" key="15">
    <source>
        <dbReference type="Proteomes" id="UP000265120"/>
    </source>
</evidence>
<evidence type="ECO:0000256" key="8">
    <source>
        <dbReference type="ARBA" id="ARBA00022737"/>
    </source>
</evidence>
<keyword evidence="9" id="KW-0325">Glycoprotein</keyword>
<keyword evidence="5" id="KW-0272">Extracellular matrix</keyword>
<dbReference type="GeneTree" id="ENSGT00530000063503"/>
<organism evidence="14 15">
    <name type="scientific">Cynoglossus semilaevis</name>
    <name type="common">Tongue sole</name>
    <dbReference type="NCBI Taxonomy" id="244447"/>
    <lineage>
        <taxon>Eukaryota</taxon>
        <taxon>Metazoa</taxon>
        <taxon>Chordata</taxon>
        <taxon>Craniata</taxon>
        <taxon>Vertebrata</taxon>
        <taxon>Euteleostomi</taxon>
        <taxon>Actinopterygii</taxon>
        <taxon>Neopterygii</taxon>
        <taxon>Teleostei</taxon>
        <taxon>Neoteleostei</taxon>
        <taxon>Acanthomorphata</taxon>
        <taxon>Carangaria</taxon>
        <taxon>Pleuronectiformes</taxon>
        <taxon>Pleuronectoidei</taxon>
        <taxon>Cynoglossidae</taxon>
        <taxon>Cynoglossinae</taxon>
        <taxon>Cynoglossus</taxon>
    </lineage>
</organism>
<dbReference type="Gene3D" id="2.10.25.10">
    <property type="entry name" value="Laminin"/>
    <property type="match status" value="1"/>
</dbReference>
<dbReference type="PANTHER" id="PTHR12199">
    <property type="entry name" value="INTERPHOTORECEPTOR MATRIX PROTEOGLYCAN"/>
    <property type="match status" value="1"/>
</dbReference>
<evidence type="ECO:0000256" key="3">
    <source>
        <dbReference type="ARBA" id="ARBA00004593"/>
    </source>
</evidence>
<keyword evidence="15" id="KW-1185">Reference proteome</keyword>
<evidence type="ECO:0000256" key="11">
    <source>
        <dbReference type="SAM" id="MobiDB-lite"/>
    </source>
</evidence>
<dbReference type="Pfam" id="PF01390">
    <property type="entry name" value="SEA"/>
    <property type="match status" value="2"/>
</dbReference>
<dbReference type="SMART" id="SM00200">
    <property type="entry name" value="SEA"/>
    <property type="match status" value="2"/>
</dbReference>
<evidence type="ECO:0000256" key="9">
    <source>
        <dbReference type="ARBA" id="ARBA00023180"/>
    </source>
</evidence>
<name>A0A3P8VL50_CYNSE</name>
<keyword evidence="8" id="KW-0677">Repeat</keyword>
<dbReference type="GO" id="GO:0001917">
    <property type="term" value="C:photoreceptor inner segment"/>
    <property type="evidence" value="ECO:0007669"/>
    <property type="project" value="UniProtKB-SubCell"/>
</dbReference>
<dbReference type="GO" id="GO:0008201">
    <property type="term" value="F:heparin binding"/>
    <property type="evidence" value="ECO:0007669"/>
    <property type="project" value="UniProtKB-KW"/>
</dbReference>
<feature type="transmembrane region" description="Helical" evidence="12">
    <location>
        <begin position="1600"/>
        <end position="1624"/>
    </location>
</feature>
<protein>
    <recommendedName>
        <fullName evidence="13">SEA domain-containing protein</fullName>
    </recommendedName>
</protein>
<keyword evidence="12" id="KW-0812">Transmembrane</keyword>
<dbReference type="InterPro" id="IPR039861">
    <property type="entry name" value="IMPG"/>
</dbReference>
<dbReference type="Proteomes" id="UP000265120">
    <property type="component" value="Chromosome 14"/>
</dbReference>
<evidence type="ECO:0000313" key="14">
    <source>
        <dbReference type="Ensembl" id="ENSCSEP00000013951.1"/>
    </source>
</evidence>
<dbReference type="GO" id="GO:0007601">
    <property type="term" value="P:visual perception"/>
    <property type="evidence" value="ECO:0007669"/>
    <property type="project" value="InterPro"/>
</dbReference>
<feature type="compositionally biased region" description="Basic and acidic residues" evidence="11">
    <location>
        <begin position="894"/>
        <end position="904"/>
    </location>
</feature>
<dbReference type="Ensembl" id="ENSCSET00000014113.1">
    <property type="protein sequence ID" value="ENSCSEP00000013951.1"/>
    <property type="gene ID" value="ENSCSEG00000008956.1"/>
</dbReference>
<feature type="region of interest" description="Disordered" evidence="11">
    <location>
        <begin position="512"/>
        <end position="531"/>
    </location>
</feature>
<evidence type="ECO:0000256" key="6">
    <source>
        <dbReference type="ARBA" id="ARBA00022674"/>
    </source>
</evidence>
<keyword evidence="6" id="KW-0358">Heparin-binding</keyword>
<evidence type="ECO:0000259" key="13">
    <source>
        <dbReference type="PROSITE" id="PS50024"/>
    </source>
</evidence>
<reference evidence="14" key="2">
    <citation type="submission" date="2025-08" db="UniProtKB">
        <authorList>
            <consortium name="Ensembl"/>
        </authorList>
    </citation>
    <scope>IDENTIFICATION</scope>
</reference>
<reference evidence="14" key="3">
    <citation type="submission" date="2025-09" db="UniProtKB">
        <authorList>
            <consortium name="Ensembl"/>
        </authorList>
    </citation>
    <scope>IDENTIFICATION</scope>
</reference>
<dbReference type="InterPro" id="IPR000082">
    <property type="entry name" value="SEA_dom"/>
</dbReference>
<dbReference type="InParanoid" id="A0A3P8VL50"/>
<dbReference type="GO" id="GO:0005540">
    <property type="term" value="F:hyaluronic acid binding"/>
    <property type="evidence" value="ECO:0007669"/>
    <property type="project" value="TreeGrafter"/>
</dbReference>
<keyword evidence="4" id="KW-0964">Secreted</keyword>
<feature type="region of interest" description="Disordered" evidence="11">
    <location>
        <begin position="50"/>
        <end position="78"/>
    </location>
</feature>
<feature type="domain" description="SEA" evidence="13">
    <location>
        <begin position="660"/>
        <end position="778"/>
    </location>
</feature>
<feature type="compositionally biased region" description="Polar residues" evidence="11">
    <location>
        <begin position="922"/>
        <end position="935"/>
    </location>
</feature>
<sequence length="1749" mass="193861">MSFFLNENVSMTPSPPDASLPPEVPSRRCSSETATTDHVGLTEIAAQTVFVPGTETTSSSLPTGHYSSSDAEHTPENTEKKFPYTEKETFEPEEILTTQQVFPEGEKSWSEAVALVLTNTTPEPGTEAINKQDSVHEVALEPAHQTSAEELKEETTINYTLGSYAEEVIFSPDKSLTDAISEEATSDLTELVTEATPATVVFTEPGYDMHITPGEHPPEPALGVSTESVLTDVMLTVPGLEDGLQIFISVSPEYQSVSDTETWTVVTTIGEKGNMNVDHKTQPYDVSSESPAVVVKEIPPNTTEIKTEEVEQKHTTDSPEKVVEIEEGRQFEALAEPTEGGEETHVKLGEGETRKVNEQEYPVEEEELSITAAGDGDPLEETFLEEMTEEEIYLEYPEAEDTNIFKDEPSEFIKTGEGPQDSEVEVRINDKDTTQSKVDVYTFTQSGLILEDEKVTTEFPAETNPQSLPEDDSALLVVVQNEGGVTTEEPWQIQREDSDEVTAVTVVSIASQSSVHEEVNPEPATDDDGAMLEDLQGRPDVTSLEPGEMWQEVTAENPSEFSEEKTTETFGAVLAEHSPYFDIKDITSGPSLEVTTKHLVESNNGYSLELPEKFPRKQEIPFDTDGSLLENNGFELKEQQENLIGNEIHDTLLRPPRPLKDQVVEMKLRLRTETFSGALRDRSSFQYQHLAKKVTRKVEQAFEKLPTFKSINIVEFRPQKDLERGLVVLVLYTLTLEVDSGGSIPKEILDFIFVQNNLVEENFHGASEEPTVVYTITDFRNFITEALHKDNFLTNTSQENQKDQVQLQNEHILSTVKPTSQTSDTFNNDMDNALAGEKPPDAPVHEKELFIYDPFDLWKDSKSEGLSENDVFMFEESTLRPPSDAFTEKTLELEQLEPEKKNVEDEGFLVNTSDGKAAGSTDCWNSCPPTTQPQKDIQVPIDEGSGSGFSGDGQESNVQSWQSVEDDVSVDLLPPPDLEETDEGDEVQDEDWRFELTLTDYNEDLVETGEEIKKDPPSQTTLGSDFVESVHNGGTEEPLLIQTLVTPHFTTTPLYHTSTERPAVSPEKTFKDEISIQTFEASGIHEDNFLTEPQMILQEVTEAAGPESWTDRAPLFGDSTDSSVFVPEVSPEALEVPTAAVSQPPDVTVWSKAALTEEVGVLNSESPSINTSPVSVEAQTVTVQESHINADTQETTELQVLKDEPKLQLTETAEYQGVEVLEEQHVGSSYPSTTTTAVVEMLDEDLVLDEVMVAATTITVPVSLSTSSSHSSRVSPEEDSPFTRVSDLEPDEEDLLQHEPQIHEDVEEFPVRSAGEDWLDDDLQTTFPLQEVMNKTAAPVIHASEQEVSINGLPTINVSFDVVQDGIVDAEGDSSGFSSGAYLSDLEAIALPTRPGRALTVFFSLRVTNMAFSMDLFNRSSTEYRALEEQFMHLLVPYLQSNLNNFQNLEILNFRNGSIVVNSRMRFGKPVSRGVTNVVYLILEDFADTAYETMNLAIDKYSLDVESGDRADPCKFQACNAFSRCLVNRWSGEAECVCDAGYVSVDGLPCQSVCDVQPNFCLNDGKCDVIQGKGAICRCRVGENWWYRGEHCEEFVSEPLVVGIAIASVAGFLLVSSSIVFFLVRALREPQGGEDSEDPVRCREGSLIHEGAAGFSSMFETDPVTAQCYRHYSDDLAQHYGRRDSGPNKDMRDVNPHCTLSVEVSLWLRWTYTSHSHHYHTHDITASFDLDFGPKQRLSSRHSSAAHCS</sequence>
<keyword evidence="12" id="KW-0472">Membrane</keyword>
<dbReference type="GO" id="GO:0001750">
    <property type="term" value="C:photoreceptor outer segment"/>
    <property type="evidence" value="ECO:0007669"/>
    <property type="project" value="UniProtKB-SubCell"/>
</dbReference>
<keyword evidence="7" id="KW-0732">Signal</keyword>
<feature type="compositionally biased region" description="Polar residues" evidence="11">
    <location>
        <begin position="1"/>
        <end position="12"/>
    </location>
</feature>
<evidence type="ECO:0000256" key="7">
    <source>
        <dbReference type="ARBA" id="ARBA00022729"/>
    </source>
</evidence>
<feature type="compositionally biased region" description="Low complexity" evidence="11">
    <location>
        <begin position="1264"/>
        <end position="1274"/>
    </location>
</feature>
<dbReference type="InterPro" id="IPR036364">
    <property type="entry name" value="SEA_dom_sf"/>
</dbReference>
<dbReference type="Gene3D" id="3.30.70.960">
    <property type="entry name" value="SEA domain"/>
    <property type="match status" value="1"/>
</dbReference>
<proteinExistence type="predicted"/>